<proteinExistence type="predicted"/>
<name>A0A518EPQ6_9BACT</name>
<dbReference type="EMBL" id="CP036434">
    <property type="protein sequence ID" value="QDV06068.1"/>
    <property type="molecule type" value="Genomic_DNA"/>
</dbReference>
<accession>A0A518EPQ6</accession>
<dbReference type="AlphaFoldDB" id="A0A518EPQ6"/>
<organism evidence="1 2">
    <name type="scientific">Saltatorellus ferox</name>
    <dbReference type="NCBI Taxonomy" id="2528018"/>
    <lineage>
        <taxon>Bacteria</taxon>
        <taxon>Pseudomonadati</taxon>
        <taxon>Planctomycetota</taxon>
        <taxon>Planctomycetia</taxon>
        <taxon>Planctomycetia incertae sedis</taxon>
        <taxon>Saltatorellus</taxon>
    </lineage>
</organism>
<keyword evidence="2" id="KW-1185">Reference proteome</keyword>
<dbReference type="Proteomes" id="UP000320390">
    <property type="component" value="Chromosome"/>
</dbReference>
<reference evidence="1 2" key="1">
    <citation type="submission" date="2019-02" db="EMBL/GenBank/DDBJ databases">
        <title>Deep-cultivation of Planctomycetes and their phenomic and genomic characterization uncovers novel biology.</title>
        <authorList>
            <person name="Wiegand S."/>
            <person name="Jogler M."/>
            <person name="Boedeker C."/>
            <person name="Pinto D."/>
            <person name="Vollmers J."/>
            <person name="Rivas-Marin E."/>
            <person name="Kohn T."/>
            <person name="Peeters S.H."/>
            <person name="Heuer A."/>
            <person name="Rast P."/>
            <person name="Oberbeckmann S."/>
            <person name="Bunk B."/>
            <person name="Jeske O."/>
            <person name="Meyerdierks A."/>
            <person name="Storesund J.E."/>
            <person name="Kallscheuer N."/>
            <person name="Luecker S."/>
            <person name="Lage O.M."/>
            <person name="Pohl T."/>
            <person name="Merkel B.J."/>
            <person name="Hornburger P."/>
            <person name="Mueller R.-W."/>
            <person name="Bruemmer F."/>
            <person name="Labrenz M."/>
            <person name="Spormann A.M."/>
            <person name="Op den Camp H."/>
            <person name="Overmann J."/>
            <person name="Amann R."/>
            <person name="Jetten M.S.M."/>
            <person name="Mascher T."/>
            <person name="Medema M.H."/>
            <person name="Devos D.P."/>
            <person name="Kaster A.-K."/>
            <person name="Ovreas L."/>
            <person name="Rohde M."/>
            <person name="Galperin M.Y."/>
            <person name="Jogler C."/>
        </authorList>
    </citation>
    <scope>NUCLEOTIDE SEQUENCE [LARGE SCALE GENOMIC DNA]</scope>
    <source>
        <strain evidence="1 2">Poly30</strain>
    </source>
</reference>
<evidence type="ECO:0000313" key="2">
    <source>
        <dbReference type="Proteomes" id="UP000320390"/>
    </source>
</evidence>
<protein>
    <submittedName>
        <fullName evidence="1">Uncharacterized protein</fullName>
    </submittedName>
</protein>
<gene>
    <name evidence="1" type="ORF">Poly30_15720</name>
</gene>
<sequence length="864" mass="93065">MIHGIHSHRRPLAPGHSLRRGNALLTSLVLLTVATSGAAAFLGLAVNASEGNMSRADRFGTTRAGRSVNKLLAENLWSSYQRNLGGADPSVASLRAYLDAQGFPHSPGPDPARVEVLGRLGLAQDAAGHRVFGNVQIDSVLVHRVDEARATRLIVTTLPRTRRGIERSHADVATQETDVFALEPARWDGLDYTLLANNINCIMCHTHVDDARRIYAGTAMLDAGEFQRARVGSIESFQFREDPDSTIAGTLYLGGPAIDADGRPITDWAHLPLKGAALDGSGRLIEDGYGGLVETDLVPADMASPIPYQNLYVDYLAQASQVDGTLPDRFPPPFRDDGGFDPATGTPTPAGADNRIVDDNEFAGTVASYNGTLSGGAISVIAPGDRITTDAAARALVAGTDTGLGAVTEGNVVLTGTDSRPIRINGDVAIDGDLIISGPIEGTGSLWVRGNIYVRGDLEYADMMSGSDRQFGISPRGVSNALAMTAGGNVVIGDPFRPQWGEGAAVDGTPSGTWNFTLEQTAVFNRREWIKTQPTLPGQLVSVQVGTRDVQRELFQSVPRTEQRPVTERRDTGRTREVPVFANVQIGTREEPVYETVTIPSTRPAPYGTPTYERRQVGTRSVPIMERQQTGTRREAIFEDVVTGYTEVVVTEQVPYSPRRFETTTEPVFEMQRPQHPNPEYRGPNFIPRYYALGEGDPVPVQNVEGYFDPATQLWLTDERVDAWDASKLTIADPNDPADPTLFPAGRPAAVIETLEPTGGWMDSDILRGLITEALEARDPNRPLTVDATIYSSNSVFGLVPNSPSEGTNGAFRVEGSILAADVGLLGPAGTELLYDPRSQSVLDIRDESKMSLTLQGSVPAPRP</sequence>
<evidence type="ECO:0000313" key="1">
    <source>
        <dbReference type="EMBL" id="QDV06068.1"/>
    </source>
</evidence>